<keyword evidence="2 6" id="KW-0812">Transmembrane</keyword>
<sequence length="170" mass="18983">MVRQSQAPVVSDPAYYSAAMSYHEWKRETTLSSVLFNPHLPYSKPRGALASFFWRRRVWLEVTFALSMLEPWEKILIMLVLYATSILLTIGAFLYLPHHLYFLQSRAAYYLFGISPSASSSFAPSSEGLVADSFQDRLKNAASWGLNASIANVNSLGSSIMAWGTSSSEL</sequence>
<dbReference type="EMBL" id="KZ084133">
    <property type="protein sequence ID" value="OSC98841.1"/>
    <property type="molecule type" value="Genomic_DNA"/>
</dbReference>
<name>A0A1Y2IG04_TRAC3</name>
<dbReference type="OrthoDB" id="202672at2759"/>
<keyword evidence="5 6" id="KW-0472">Membrane</keyword>
<evidence type="ECO:0000313" key="7">
    <source>
        <dbReference type="EMBL" id="OSC98841.1"/>
    </source>
</evidence>
<keyword evidence="3" id="KW-0256">Endoplasmic reticulum</keyword>
<dbReference type="Proteomes" id="UP000193067">
    <property type="component" value="Unassembled WGS sequence"/>
</dbReference>
<evidence type="ECO:0000256" key="1">
    <source>
        <dbReference type="ARBA" id="ARBA00004477"/>
    </source>
</evidence>
<evidence type="ECO:0000256" key="5">
    <source>
        <dbReference type="ARBA" id="ARBA00023136"/>
    </source>
</evidence>
<dbReference type="GO" id="GO:0005789">
    <property type="term" value="C:endoplasmic reticulum membrane"/>
    <property type="evidence" value="ECO:0007669"/>
    <property type="project" value="UniProtKB-SubCell"/>
</dbReference>
<evidence type="ECO:0000313" key="8">
    <source>
        <dbReference type="Proteomes" id="UP000193067"/>
    </source>
</evidence>
<accession>A0A1Y2IG04</accession>
<proteinExistence type="predicted"/>
<dbReference type="AlphaFoldDB" id="A0A1Y2IG04"/>
<evidence type="ECO:0000256" key="6">
    <source>
        <dbReference type="SAM" id="Phobius"/>
    </source>
</evidence>
<keyword evidence="4 6" id="KW-1133">Transmembrane helix</keyword>
<dbReference type="STRING" id="1353009.A0A1Y2IG04"/>
<organism evidence="7 8">
    <name type="scientific">Trametes coccinea (strain BRFM310)</name>
    <name type="common">Pycnoporus coccineus</name>
    <dbReference type="NCBI Taxonomy" id="1353009"/>
    <lineage>
        <taxon>Eukaryota</taxon>
        <taxon>Fungi</taxon>
        <taxon>Dikarya</taxon>
        <taxon>Basidiomycota</taxon>
        <taxon>Agaricomycotina</taxon>
        <taxon>Agaricomycetes</taxon>
        <taxon>Polyporales</taxon>
        <taxon>Polyporaceae</taxon>
        <taxon>Trametes</taxon>
    </lineage>
</organism>
<dbReference type="Pfam" id="PF11779">
    <property type="entry name" value="SPT_ssu-like"/>
    <property type="match status" value="1"/>
</dbReference>
<evidence type="ECO:0000256" key="4">
    <source>
        <dbReference type="ARBA" id="ARBA00022989"/>
    </source>
</evidence>
<evidence type="ECO:0000256" key="2">
    <source>
        <dbReference type="ARBA" id="ARBA00022692"/>
    </source>
</evidence>
<protein>
    <submittedName>
        <fullName evidence="7">Uncharacterized protein</fullName>
    </submittedName>
</protein>
<keyword evidence="8" id="KW-1185">Reference proteome</keyword>
<gene>
    <name evidence="7" type="ORF">PYCCODRAFT_1438828</name>
</gene>
<evidence type="ECO:0000256" key="3">
    <source>
        <dbReference type="ARBA" id="ARBA00022824"/>
    </source>
</evidence>
<dbReference type="InterPro" id="IPR024512">
    <property type="entry name" value="Ser_palmitoyltrfase_ssu-like"/>
</dbReference>
<reference evidence="7 8" key="1">
    <citation type="journal article" date="2015" name="Biotechnol. Biofuels">
        <title>Enhanced degradation of softwood versus hardwood by the white-rot fungus Pycnoporus coccineus.</title>
        <authorList>
            <person name="Couturier M."/>
            <person name="Navarro D."/>
            <person name="Chevret D."/>
            <person name="Henrissat B."/>
            <person name="Piumi F."/>
            <person name="Ruiz-Duenas F.J."/>
            <person name="Martinez A.T."/>
            <person name="Grigoriev I.V."/>
            <person name="Riley R."/>
            <person name="Lipzen A."/>
            <person name="Berrin J.G."/>
            <person name="Master E.R."/>
            <person name="Rosso M.N."/>
        </authorList>
    </citation>
    <scope>NUCLEOTIDE SEQUENCE [LARGE SCALE GENOMIC DNA]</scope>
    <source>
        <strain evidence="7 8">BRFM310</strain>
    </source>
</reference>
<comment type="subcellular location">
    <subcellularLocation>
        <location evidence="1">Endoplasmic reticulum membrane</location>
        <topology evidence="1">Multi-pass membrane protein</topology>
    </subcellularLocation>
</comment>
<feature type="transmembrane region" description="Helical" evidence="6">
    <location>
        <begin position="75"/>
        <end position="96"/>
    </location>
</feature>